<evidence type="ECO:0000259" key="1">
    <source>
        <dbReference type="PROSITE" id="PS51819"/>
    </source>
</evidence>
<sequence length="121" mass="13512">MSFALATVVLDCPDADALAAFYGSLLDWPVTAREEGWVLMRDPRSGVGLAFQSERWYEPPVWPEEPGRPHKMLHLDLRVPDLAEAVRQAVAAGAREAAQQPQEDVRVLFDPAGHPFCVFRE</sequence>
<dbReference type="EMBL" id="RCIY01000065">
    <property type="protein sequence ID" value="TGG81565.1"/>
    <property type="molecule type" value="Genomic_DNA"/>
</dbReference>
<name>A0A8H1QT53_9ACTN</name>
<accession>A0A8H1QT53</accession>
<dbReference type="InterPro" id="IPR029068">
    <property type="entry name" value="Glyas_Bleomycin-R_OHBP_Dase"/>
</dbReference>
<dbReference type="InterPro" id="IPR037523">
    <property type="entry name" value="VOC_core"/>
</dbReference>
<protein>
    <submittedName>
        <fullName evidence="2">VOC family protein</fullName>
    </submittedName>
</protein>
<feature type="domain" description="VOC" evidence="1">
    <location>
        <begin position="4"/>
        <end position="121"/>
    </location>
</feature>
<dbReference type="AlphaFoldDB" id="A0A8H1QT53"/>
<proteinExistence type="predicted"/>
<gene>
    <name evidence="2" type="ORF">D8771_19345</name>
</gene>
<dbReference type="PROSITE" id="PS51819">
    <property type="entry name" value="VOC"/>
    <property type="match status" value="1"/>
</dbReference>
<dbReference type="CDD" id="cd06587">
    <property type="entry name" value="VOC"/>
    <property type="match status" value="1"/>
</dbReference>
<evidence type="ECO:0000313" key="2">
    <source>
        <dbReference type="EMBL" id="TGG81565.1"/>
    </source>
</evidence>
<dbReference type="GeneID" id="75182479"/>
<reference evidence="2 3" key="1">
    <citation type="submission" date="2018-10" db="EMBL/GenBank/DDBJ databases">
        <title>Isolation of pseudouridimycin from Streptomyces albus DSM 40763.</title>
        <authorList>
            <person name="Rosenqvist P."/>
            <person name="Metsae-Ketelae M."/>
            <person name="Virta P."/>
        </authorList>
    </citation>
    <scope>NUCLEOTIDE SEQUENCE [LARGE SCALE GENOMIC DNA]</scope>
    <source>
        <strain evidence="2 3">DSM 40763</strain>
    </source>
</reference>
<dbReference type="Pfam" id="PF18029">
    <property type="entry name" value="Glyoxalase_6"/>
    <property type="match status" value="1"/>
</dbReference>
<comment type="caution">
    <text evidence="2">The sequence shown here is derived from an EMBL/GenBank/DDBJ whole genome shotgun (WGS) entry which is preliminary data.</text>
</comment>
<dbReference type="Proteomes" id="UP000298111">
    <property type="component" value="Unassembled WGS sequence"/>
</dbReference>
<dbReference type="RefSeq" id="WP_031174679.1">
    <property type="nucleotide sequence ID" value="NZ_BBQG01000007.1"/>
</dbReference>
<evidence type="ECO:0000313" key="3">
    <source>
        <dbReference type="Proteomes" id="UP000298111"/>
    </source>
</evidence>
<dbReference type="PANTHER" id="PTHR35908">
    <property type="entry name" value="HYPOTHETICAL FUSION PROTEIN"/>
    <property type="match status" value="1"/>
</dbReference>
<dbReference type="InterPro" id="IPR041581">
    <property type="entry name" value="Glyoxalase_6"/>
</dbReference>
<dbReference type="PANTHER" id="PTHR35908:SF1">
    <property type="entry name" value="CONSERVED PROTEIN"/>
    <property type="match status" value="1"/>
</dbReference>
<dbReference type="SUPFAM" id="SSF54593">
    <property type="entry name" value="Glyoxalase/Bleomycin resistance protein/Dihydroxybiphenyl dioxygenase"/>
    <property type="match status" value="1"/>
</dbReference>
<dbReference type="Gene3D" id="3.10.180.10">
    <property type="entry name" value="2,3-Dihydroxybiphenyl 1,2-Dioxygenase, domain 1"/>
    <property type="match status" value="1"/>
</dbReference>
<organism evidence="2 3">
    <name type="scientific">Streptomyces albus</name>
    <dbReference type="NCBI Taxonomy" id="1888"/>
    <lineage>
        <taxon>Bacteria</taxon>
        <taxon>Bacillati</taxon>
        <taxon>Actinomycetota</taxon>
        <taxon>Actinomycetes</taxon>
        <taxon>Kitasatosporales</taxon>
        <taxon>Streptomycetaceae</taxon>
        <taxon>Streptomyces</taxon>
    </lineage>
</organism>